<feature type="domain" description="HTH lysR-type" evidence="5">
    <location>
        <begin position="1"/>
        <end position="58"/>
    </location>
</feature>
<dbReference type="Pfam" id="PF00126">
    <property type="entry name" value="HTH_1"/>
    <property type="match status" value="1"/>
</dbReference>
<dbReference type="Gene3D" id="1.10.10.10">
    <property type="entry name" value="Winged helix-like DNA-binding domain superfamily/Winged helix DNA-binding domain"/>
    <property type="match status" value="1"/>
</dbReference>
<dbReference type="GO" id="GO:0003700">
    <property type="term" value="F:DNA-binding transcription factor activity"/>
    <property type="evidence" value="ECO:0007669"/>
    <property type="project" value="InterPro"/>
</dbReference>
<dbReference type="InterPro" id="IPR036390">
    <property type="entry name" value="WH_DNA-bd_sf"/>
</dbReference>
<sequence length="292" mass="32871">MESGDLKVFQAVAREGSISKAAKSLHYVQTNVTNRIQQLERQLNTQLFYRTNRGIKLTAAGESLLKDADRILQLLHQAQTSAQLTDLPKGPLRVGSLETAAAVHLPKFFAAYYERYPEVNLSLSTGDTHTLVQNVLHYELDGAFVYGPVVHEDLKQIAVFQEELVLVSNERESALQNKLQKPILFLAAGCSHRQKIKSFLEEEGITTDKIIEFGTLEAIIGAVAAGMGVSFLPASACRYFKNRENIYLHELPSGFRNMNISFIYRRDLFLTAAFEKMRVELEGISVFEKMRE</sequence>
<dbReference type="FunFam" id="1.10.10.10:FF:000001">
    <property type="entry name" value="LysR family transcriptional regulator"/>
    <property type="match status" value="1"/>
</dbReference>
<keyword evidence="3" id="KW-0238">DNA-binding</keyword>
<dbReference type="Gene3D" id="3.40.190.290">
    <property type="match status" value="1"/>
</dbReference>
<dbReference type="RefSeq" id="WP_061521130.1">
    <property type="nucleotide sequence ID" value="NZ_JAJJBV010000005.1"/>
</dbReference>
<evidence type="ECO:0000259" key="5">
    <source>
        <dbReference type="PROSITE" id="PS50931"/>
    </source>
</evidence>
<organism evidence="6 7">
    <name type="scientific">Bacillus nakamurai</name>
    <dbReference type="NCBI Taxonomy" id="1793963"/>
    <lineage>
        <taxon>Bacteria</taxon>
        <taxon>Bacillati</taxon>
        <taxon>Bacillota</taxon>
        <taxon>Bacilli</taxon>
        <taxon>Bacillales</taxon>
        <taxon>Bacillaceae</taxon>
        <taxon>Bacillus</taxon>
    </lineage>
</organism>
<keyword evidence="4" id="KW-0804">Transcription</keyword>
<evidence type="ECO:0000256" key="1">
    <source>
        <dbReference type="ARBA" id="ARBA00009437"/>
    </source>
</evidence>
<dbReference type="SUPFAM" id="SSF46785">
    <property type="entry name" value="Winged helix' DNA-binding domain"/>
    <property type="match status" value="1"/>
</dbReference>
<dbReference type="InterPro" id="IPR005119">
    <property type="entry name" value="LysR_subst-bd"/>
</dbReference>
<dbReference type="STRING" id="1793963.AXI58_12540"/>
<dbReference type="GO" id="GO:0000976">
    <property type="term" value="F:transcription cis-regulatory region binding"/>
    <property type="evidence" value="ECO:0007669"/>
    <property type="project" value="TreeGrafter"/>
</dbReference>
<dbReference type="EMBL" id="LSBA01000006">
    <property type="protein sequence ID" value="KXZ21765.1"/>
    <property type="molecule type" value="Genomic_DNA"/>
</dbReference>
<evidence type="ECO:0000313" key="7">
    <source>
        <dbReference type="Proteomes" id="UP000075430"/>
    </source>
</evidence>
<dbReference type="InterPro" id="IPR000847">
    <property type="entry name" value="LysR_HTH_N"/>
</dbReference>
<dbReference type="SUPFAM" id="SSF53850">
    <property type="entry name" value="Periplasmic binding protein-like II"/>
    <property type="match status" value="1"/>
</dbReference>
<name>A0A150F9I2_9BACI</name>
<dbReference type="InterPro" id="IPR036388">
    <property type="entry name" value="WH-like_DNA-bd_sf"/>
</dbReference>
<dbReference type="PRINTS" id="PR00039">
    <property type="entry name" value="HTHLYSR"/>
</dbReference>
<dbReference type="OrthoDB" id="8479357at2"/>
<evidence type="ECO:0000256" key="3">
    <source>
        <dbReference type="ARBA" id="ARBA00023125"/>
    </source>
</evidence>
<dbReference type="CDD" id="cd08442">
    <property type="entry name" value="PBP2_YofA_SoxR_like"/>
    <property type="match status" value="1"/>
</dbReference>
<keyword evidence="7" id="KW-1185">Reference proteome</keyword>
<comment type="caution">
    <text evidence="6">The sequence shown here is derived from an EMBL/GenBank/DDBJ whole genome shotgun (WGS) entry which is preliminary data.</text>
</comment>
<dbReference type="PROSITE" id="PS50931">
    <property type="entry name" value="HTH_LYSR"/>
    <property type="match status" value="1"/>
</dbReference>
<dbReference type="AlphaFoldDB" id="A0A150F9I2"/>
<evidence type="ECO:0000256" key="4">
    <source>
        <dbReference type="ARBA" id="ARBA00023163"/>
    </source>
</evidence>
<evidence type="ECO:0000256" key="2">
    <source>
        <dbReference type="ARBA" id="ARBA00023015"/>
    </source>
</evidence>
<protein>
    <submittedName>
        <fullName evidence="6">LysR family transcriptional regulator</fullName>
    </submittedName>
</protein>
<dbReference type="Pfam" id="PF03466">
    <property type="entry name" value="LysR_substrate"/>
    <property type="match status" value="1"/>
</dbReference>
<dbReference type="Proteomes" id="UP000075430">
    <property type="component" value="Unassembled WGS sequence"/>
</dbReference>
<reference evidence="7" key="1">
    <citation type="submission" date="2016-02" db="EMBL/GenBank/DDBJ databases">
        <authorList>
            <person name="Dunlap C."/>
        </authorList>
    </citation>
    <scope>NUCLEOTIDE SEQUENCE [LARGE SCALE GENOMIC DNA]</scope>
    <source>
        <strain evidence="7">NRRL B-41092</strain>
    </source>
</reference>
<keyword evidence="2" id="KW-0805">Transcription regulation</keyword>
<evidence type="ECO:0000313" key="6">
    <source>
        <dbReference type="EMBL" id="KXZ21765.1"/>
    </source>
</evidence>
<dbReference type="PANTHER" id="PTHR30126">
    <property type="entry name" value="HTH-TYPE TRANSCRIPTIONAL REGULATOR"/>
    <property type="match status" value="1"/>
</dbReference>
<accession>A0A150F9I2</accession>
<gene>
    <name evidence="6" type="ORF">AXI58_12540</name>
</gene>
<comment type="similarity">
    <text evidence="1">Belongs to the LysR transcriptional regulatory family.</text>
</comment>
<proteinExistence type="inferred from homology"/>
<dbReference type="PANTHER" id="PTHR30126:SF40">
    <property type="entry name" value="HTH-TYPE TRANSCRIPTIONAL REGULATOR GLTR"/>
    <property type="match status" value="1"/>
</dbReference>